<gene>
    <name evidence="7" type="ORF">DB30_02653</name>
</gene>
<dbReference type="EMBL" id="JMCC02000002">
    <property type="protein sequence ID" value="KIG19372.1"/>
    <property type="molecule type" value="Genomic_DNA"/>
</dbReference>
<evidence type="ECO:0000256" key="4">
    <source>
        <dbReference type="ARBA" id="ARBA00022801"/>
    </source>
</evidence>
<protein>
    <submittedName>
        <fullName evidence="7">Deacetylase</fullName>
    </submittedName>
</protein>
<evidence type="ECO:0000313" key="8">
    <source>
        <dbReference type="Proteomes" id="UP000031599"/>
    </source>
</evidence>
<keyword evidence="3" id="KW-0479">Metal-binding</keyword>
<comment type="cofactor">
    <cofactor evidence="1">
        <name>Zn(2+)</name>
        <dbReference type="ChEBI" id="CHEBI:29105"/>
    </cofactor>
</comment>
<evidence type="ECO:0000256" key="3">
    <source>
        <dbReference type="ARBA" id="ARBA00022723"/>
    </source>
</evidence>
<feature type="domain" description="N-acetyltransferase" evidence="6">
    <location>
        <begin position="3"/>
        <end position="186"/>
    </location>
</feature>
<evidence type="ECO:0000256" key="5">
    <source>
        <dbReference type="ARBA" id="ARBA00022833"/>
    </source>
</evidence>
<proteinExistence type="inferred from homology"/>
<dbReference type="Gene3D" id="3.40.800.20">
    <property type="entry name" value="Histone deacetylase domain"/>
    <property type="match status" value="1"/>
</dbReference>
<organism evidence="7 8">
    <name type="scientific">Enhygromyxa salina</name>
    <dbReference type="NCBI Taxonomy" id="215803"/>
    <lineage>
        <taxon>Bacteria</taxon>
        <taxon>Pseudomonadati</taxon>
        <taxon>Myxococcota</taxon>
        <taxon>Polyangia</taxon>
        <taxon>Nannocystales</taxon>
        <taxon>Nannocystaceae</taxon>
        <taxon>Enhygromyxa</taxon>
    </lineage>
</organism>
<dbReference type="PROSITE" id="PS51186">
    <property type="entry name" value="GNAT"/>
    <property type="match status" value="1"/>
</dbReference>
<evidence type="ECO:0000259" key="6">
    <source>
        <dbReference type="PROSITE" id="PS51186"/>
    </source>
</evidence>
<dbReference type="PRINTS" id="PR01270">
    <property type="entry name" value="HDASUPER"/>
</dbReference>
<dbReference type="InterPro" id="IPR023801">
    <property type="entry name" value="His_deacetylse_dom"/>
</dbReference>
<dbReference type="CDD" id="cd10001">
    <property type="entry name" value="HDAC_classII_APAH"/>
    <property type="match status" value="1"/>
</dbReference>
<dbReference type="InterPro" id="IPR023696">
    <property type="entry name" value="Ureohydrolase_dom_sf"/>
</dbReference>
<reference evidence="7 8" key="1">
    <citation type="submission" date="2014-12" db="EMBL/GenBank/DDBJ databases">
        <title>Genome assembly of Enhygromyxa salina DSM 15201.</title>
        <authorList>
            <person name="Sharma G."/>
            <person name="Subramanian S."/>
        </authorList>
    </citation>
    <scope>NUCLEOTIDE SEQUENCE [LARGE SCALE GENOMIC DNA]</scope>
    <source>
        <strain evidence="7 8">DSM 15201</strain>
    </source>
</reference>
<dbReference type="PANTHER" id="PTHR10625">
    <property type="entry name" value="HISTONE DEACETYLASE HDAC1-RELATED"/>
    <property type="match status" value="1"/>
</dbReference>
<dbReference type="PANTHER" id="PTHR10625:SF17">
    <property type="entry name" value="HISTONE DEACETYLASE 8"/>
    <property type="match status" value="1"/>
</dbReference>
<dbReference type="SUPFAM" id="SSF52768">
    <property type="entry name" value="Arginase/deacetylase"/>
    <property type="match status" value="1"/>
</dbReference>
<dbReference type="RefSeq" id="WP_205632877.1">
    <property type="nucleotide sequence ID" value="NZ_JMCC02000002.1"/>
</dbReference>
<keyword evidence="5" id="KW-0862">Zinc</keyword>
<dbReference type="InterPro" id="IPR000182">
    <property type="entry name" value="GNAT_dom"/>
</dbReference>
<dbReference type="GO" id="GO:0004407">
    <property type="term" value="F:histone deacetylase activity"/>
    <property type="evidence" value="ECO:0007669"/>
    <property type="project" value="TreeGrafter"/>
</dbReference>
<dbReference type="Pfam" id="PF00850">
    <property type="entry name" value="Hist_deacetyl"/>
    <property type="match status" value="1"/>
</dbReference>
<dbReference type="Gene3D" id="3.40.630.30">
    <property type="match status" value="1"/>
</dbReference>
<comment type="similarity">
    <text evidence="2">Belongs to the histone deacetylase family.</text>
</comment>
<dbReference type="GO" id="GO:0040029">
    <property type="term" value="P:epigenetic regulation of gene expression"/>
    <property type="evidence" value="ECO:0007669"/>
    <property type="project" value="TreeGrafter"/>
</dbReference>
<name>A0A0C2DI68_9BACT</name>
<comment type="caution">
    <text evidence="7">The sequence shown here is derived from an EMBL/GenBank/DDBJ whole genome shotgun (WGS) entry which is preliminary data.</text>
</comment>
<dbReference type="InterPro" id="IPR000286">
    <property type="entry name" value="HDACs"/>
</dbReference>
<dbReference type="GO" id="GO:0016787">
    <property type="term" value="F:hydrolase activity"/>
    <property type="evidence" value="ECO:0007669"/>
    <property type="project" value="UniProtKB-KW"/>
</dbReference>
<dbReference type="AlphaFoldDB" id="A0A0C2DI68"/>
<dbReference type="GO" id="GO:0016747">
    <property type="term" value="F:acyltransferase activity, transferring groups other than amino-acyl groups"/>
    <property type="evidence" value="ECO:0007669"/>
    <property type="project" value="InterPro"/>
</dbReference>
<dbReference type="Proteomes" id="UP000031599">
    <property type="component" value="Unassembled WGS sequence"/>
</dbReference>
<dbReference type="InterPro" id="IPR037138">
    <property type="entry name" value="His_deacetylse_dom_sf"/>
</dbReference>
<dbReference type="GO" id="GO:0046872">
    <property type="term" value="F:metal ion binding"/>
    <property type="evidence" value="ECO:0007669"/>
    <property type="project" value="UniProtKB-KW"/>
</dbReference>
<evidence type="ECO:0000256" key="2">
    <source>
        <dbReference type="ARBA" id="ARBA00005947"/>
    </source>
</evidence>
<dbReference type="InterPro" id="IPR016181">
    <property type="entry name" value="Acyl_CoA_acyltransferase"/>
</dbReference>
<evidence type="ECO:0000313" key="7">
    <source>
        <dbReference type="EMBL" id="KIG19372.1"/>
    </source>
</evidence>
<evidence type="ECO:0000256" key="1">
    <source>
        <dbReference type="ARBA" id="ARBA00001947"/>
    </source>
</evidence>
<sequence length="576" mass="63802">MNDLGTPADQARLAQVQTLFREAFPDVAEFADTLPEQLNRRHRKRYQMVLTTFETARGRVRGFALAHYHADLAFGYLDYLVGSTSTRAGGGRGGALYEALRETMKGLGATGIFMDVPPDEPSMVSDHGRLRSNRARLRFYERYGARPIIGTAYDDPPPLGQTYDPPFLVYDPLDSDAPLDMAHTRKVVAAILSRKYGWKKSDPYTRRIVASFKDDPVQLRAPRYPAKPAAGKRTAPASPSAPVLHLVVSEHHEIHHVRERGYVERPARVSAILDGMRPLTTTTHAAKHRALEAVCTVHDRDFVRYLDRMCRKLAPTETLYPYVFPIRRPERKPKDHWVRAGYYCIDTFTPLSQSALAAARGAVDCALTGAELLAAGHGPVYALCRPPGHHAERRVFGGFCYFNNAALAADALASRGRVALLDIDYHHGNGSQDIFYDRSDVMFVSLHGHPRTSYPYFCGFEDEHGVGAGEGFNLNIPLREDTDDAKYLRALERGLKAIRKFDPAYLVVSLGFDIMQGDPTGGFRVTPEGMRGIGAALAGLGRPTLFVQEGGYALRNLRRGGHAFFDGFCGALPKLG</sequence>
<keyword evidence="4" id="KW-0378">Hydrolase</keyword>
<accession>A0A0C2DI68</accession>
<dbReference type="SUPFAM" id="SSF55729">
    <property type="entry name" value="Acyl-CoA N-acyltransferases (Nat)"/>
    <property type="match status" value="1"/>
</dbReference>